<dbReference type="PANTHER" id="PTHR46516:SF1">
    <property type="entry name" value="TRNA-SPECIFIC ADENOSINE DEAMINASE 1"/>
    <property type="match status" value="1"/>
</dbReference>
<organism evidence="14 15">
    <name type="scientific">Neogobius melanostomus</name>
    <name type="common">round goby</name>
    <dbReference type="NCBI Taxonomy" id="47308"/>
    <lineage>
        <taxon>Eukaryota</taxon>
        <taxon>Metazoa</taxon>
        <taxon>Chordata</taxon>
        <taxon>Craniata</taxon>
        <taxon>Vertebrata</taxon>
        <taxon>Euteleostomi</taxon>
        <taxon>Actinopterygii</taxon>
        <taxon>Neopterygii</taxon>
        <taxon>Teleostei</taxon>
        <taxon>Neoteleostei</taxon>
        <taxon>Acanthomorphata</taxon>
        <taxon>Gobiaria</taxon>
        <taxon>Gobiiformes</taxon>
        <taxon>Gobioidei</taxon>
        <taxon>Gobiidae</taxon>
        <taxon>Benthophilinae</taxon>
        <taxon>Neogobiini</taxon>
        <taxon>Neogobius</taxon>
    </lineage>
</organism>
<evidence type="ECO:0000256" key="8">
    <source>
        <dbReference type="ARBA" id="ARBA00038940"/>
    </source>
</evidence>
<evidence type="ECO:0000256" key="10">
    <source>
        <dbReference type="ARBA" id="ARBA00041760"/>
    </source>
</evidence>
<evidence type="ECO:0000256" key="4">
    <source>
        <dbReference type="ARBA" id="ARBA00022833"/>
    </source>
</evidence>
<keyword evidence="4" id="KW-0862">Zinc</keyword>
<comment type="function">
    <text evidence="6">Specifically deaminates adenosine-37 to inosine in tRNA-Ala.</text>
</comment>
<comment type="catalytic activity">
    <reaction evidence="11">
        <text>adenosine(37) in tRNA(Ala) + H2O + H(+) = inosine(37) in tRNA(Ala) + NH4(+)</text>
        <dbReference type="Rhea" id="RHEA:50968"/>
        <dbReference type="Rhea" id="RHEA-COMP:12855"/>
        <dbReference type="Rhea" id="RHEA-COMP:12856"/>
        <dbReference type="ChEBI" id="CHEBI:15377"/>
        <dbReference type="ChEBI" id="CHEBI:15378"/>
        <dbReference type="ChEBI" id="CHEBI:28938"/>
        <dbReference type="ChEBI" id="CHEBI:74411"/>
        <dbReference type="ChEBI" id="CHEBI:82852"/>
        <dbReference type="EC" id="3.5.4.34"/>
    </reaction>
</comment>
<evidence type="ECO:0000313" key="15">
    <source>
        <dbReference type="Proteomes" id="UP000694523"/>
    </source>
</evidence>
<dbReference type="PROSITE" id="PS50141">
    <property type="entry name" value="A_DEAMIN_EDITASE"/>
    <property type="match status" value="1"/>
</dbReference>
<comment type="cofactor">
    <cofactor evidence="5">
        <name>1D-myo-inositol hexakisphosphate</name>
        <dbReference type="ChEBI" id="CHEBI:58130"/>
    </cofactor>
</comment>
<evidence type="ECO:0000256" key="3">
    <source>
        <dbReference type="ARBA" id="ARBA00022801"/>
    </source>
</evidence>
<evidence type="ECO:0000256" key="6">
    <source>
        <dbReference type="ARBA" id="ARBA00037784"/>
    </source>
</evidence>
<evidence type="ECO:0000256" key="12">
    <source>
        <dbReference type="SAM" id="MobiDB-lite"/>
    </source>
</evidence>
<dbReference type="Pfam" id="PF02137">
    <property type="entry name" value="A_deamin"/>
    <property type="match status" value="1"/>
</dbReference>
<feature type="compositionally biased region" description="Basic and acidic residues" evidence="12">
    <location>
        <begin position="173"/>
        <end position="184"/>
    </location>
</feature>
<dbReference type="SMART" id="SM00552">
    <property type="entry name" value="ADEAMc"/>
    <property type="match status" value="1"/>
</dbReference>
<dbReference type="Proteomes" id="UP000694523">
    <property type="component" value="Unplaced"/>
</dbReference>
<evidence type="ECO:0000256" key="1">
    <source>
        <dbReference type="ARBA" id="ARBA00022694"/>
    </source>
</evidence>
<feature type="region of interest" description="Disordered" evidence="12">
    <location>
        <begin position="154"/>
        <end position="227"/>
    </location>
</feature>
<dbReference type="GO" id="GO:0003723">
    <property type="term" value="F:RNA binding"/>
    <property type="evidence" value="ECO:0007669"/>
    <property type="project" value="InterPro"/>
</dbReference>
<keyword evidence="3" id="KW-0378">Hydrolase</keyword>
<comment type="similarity">
    <text evidence="7">Belongs to the ADAT1 family.</text>
</comment>
<feature type="domain" description="A to I editase" evidence="13">
    <location>
        <begin position="53"/>
        <end position="444"/>
    </location>
</feature>
<keyword evidence="15" id="KW-1185">Reference proteome</keyword>
<dbReference type="InterPro" id="IPR002466">
    <property type="entry name" value="A_deamin"/>
</dbReference>
<accession>A0A8C6U0A6</accession>
<evidence type="ECO:0000313" key="14">
    <source>
        <dbReference type="Ensembl" id="ENSNMLP00000029127.1"/>
    </source>
</evidence>
<evidence type="ECO:0000256" key="11">
    <source>
        <dbReference type="ARBA" id="ARBA00047635"/>
    </source>
</evidence>
<dbReference type="AlphaFoldDB" id="A0A8C6U0A6"/>
<name>A0A8C6U0A6_9GOBI</name>
<sequence>MEAGEIASLCYERFQELPRTGKPEAGREWTLLAAVVQVNRSAHTDSVVKEVVSLGTGSKCIGQASMSPTGEVLNDSHAEVLARRGCIRYLMEELQQALSGRGSTVWERVPGAQEARFRLQPQVSFVLFTSHTPCGDASIIPMVQSQLLPCPAVSGSMKRKASEETESPSTKLPRTDPHPHRTEAESVQGGALDLHRTEAESVQGGALEPHRTEAESSEQGGAADVHRTGAKCVPGGPADPLLPGAGYHCTGLLRLKPGRGDRTLSLSCSDKLARWGVLGFQGALLSHYLQGAVYFTTVVVGKCPYSQEALQRAMFLRCSHVSGLPAGYSVTSPLLLRSSLEFPFSQAQTELRHQAAISWCKVSDQPLDITANGYKHGVTKKALGTAKARSLLCKRNLFESFLSVVAATPPAELPLSLRSSELRTYWDYKAASAQYQQAWALLRSQAFPLWPRSDRSLLLFSATGQCM</sequence>
<reference evidence="14" key="2">
    <citation type="submission" date="2025-09" db="UniProtKB">
        <authorList>
            <consortium name="Ensembl"/>
        </authorList>
    </citation>
    <scope>IDENTIFICATION</scope>
</reference>
<keyword evidence="2" id="KW-0479">Metal-binding</keyword>
<evidence type="ECO:0000259" key="13">
    <source>
        <dbReference type="PROSITE" id="PS50141"/>
    </source>
</evidence>
<proteinExistence type="inferred from homology"/>
<evidence type="ECO:0000256" key="2">
    <source>
        <dbReference type="ARBA" id="ARBA00022723"/>
    </source>
</evidence>
<dbReference type="GO" id="GO:0043829">
    <property type="term" value="F:tRNA-specific adenosine-37 deaminase activity"/>
    <property type="evidence" value="ECO:0007669"/>
    <property type="project" value="UniProtKB-EC"/>
</dbReference>
<dbReference type="Ensembl" id="ENSNMLT00000032493.1">
    <property type="protein sequence ID" value="ENSNMLP00000029127.1"/>
    <property type="gene ID" value="ENSNMLG00000018451.1"/>
</dbReference>
<evidence type="ECO:0000256" key="7">
    <source>
        <dbReference type="ARBA" id="ARBA00038326"/>
    </source>
</evidence>
<dbReference type="GO" id="GO:0008033">
    <property type="term" value="P:tRNA processing"/>
    <property type="evidence" value="ECO:0007669"/>
    <property type="project" value="UniProtKB-KW"/>
</dbReference>
<dbReference type="GO" id="GO:0046872">
    <property type="term" value="F:metal ion binding"/>
    <property type="evidence" value="ECO:0007669"/>
    <property type="project" value="UniProtKB-KW"/>
</dbReference>
<dbReference type="PANTHER" id="PTHR46516">
    <property type="entry name" value="TRNA-SPECIFIC ADENOSINE DEAMINASE 1"/>
    <property type="match status" value="1"/>
</dbReference>
<keyword evidence="1" id="KW-0819">tRNA processing</keyword>
<dbReference type="EC" id="3.5.4.34" evidence="8"/>
<protein>
    <recommendedName>
        <fullName evidence="9">tRNA-specific adenosine deaminase 1</fullName>
        <ecNumber evidence="8">3.5.4.34</ecNumber>
    </recommendedName>
    <alternativeName>
        <fullName evidence="10">tRNA-specific adenosine-37 deaminase</fullName>
    </alternativeName>
</protein>
<evidence type="ECO:0000256" key="5">
    <source>
        <dbReference type="ARBA" id="ARBA00037026"/>
    </source>
</evidence>
<reference evidence="14" key="1">
    <citation type="submission" date="2025-08" db="UniProtKB">
        <authorList>
            <consortium name="Ensembl"/>
        </authorList>
    </citation>
    <scope>IDENTIFICATION</scope>
</reference>
<evidence type="ECO:0000256" key="9">
    <source>
        <dbReference type="ARBA" id="ARBA00040502"/>
    </source>
</evidence>